<dbReference type="EMBL" id="JAAQRI010000265">
    <property type="protein sequence ID" value="KAF5622147.1"/>
    <property type="molecule type" value="Genomic_DNA"/>
</dbReference>
<comment type="caution">
    <text evidence="1">The sequence shown here is derived from an EMBL/GenBank/DDBJ whole genome shotgun (WGS) entry which is preliminary data.</text>
</comment>
<accession>A0A8H5QX14</accession>
<dbReference type="GeneID" id="59296177"/>
<name>A0A8H5QX14_9HYPO</name>
<reference evidence="1 2" key="1">
    <citation type="submission" date="2020-05" db="EMBL/GenBank/DDBJ databases">
        <title>Identification and distribution of gene clusters putatively required for synthesis of sphingolipid metabolism inhibitors in phylogenetically diverse species of the filamentous fungus Fusarium.</title>
        <authorList>
            <person name="Kim H.-S."/>
            <person name="Busman M."/>
            <person name="Brown D.W."/>
            <person name="Divon H."/>
            <person name="Uhlig S."/>
            <person name="Proctor R.H."/>
        </authorList>
    </citation>
    <scope>NUCLEOTIDE SEQUENCE [LARGE SCALE GENOMIC DNA]</scope>
    <source>
        <strain evidence="1 2">NRRL 66243</strain>
    </source>
</reference>
<keyword evidence="2" id="KW-1185">Reference proteome</keyword>
<gene>
    <name evidence="1" type="ORF">FTJAE_11008</name>
</gene>
<dbReference type="RefSeq" id="XP_037201921.1">
    <property type="nucleotide sequence ID" value="XM_037343907.1"/>
</dbReference>
<dbReference type="AlphaFoldDB" id="A0A8H5QX14"/>
<proteinExistence type="predicted"/>
<protein>
    <submittedName>
        <fullName evidence="1">Uncharacterized protein</fullName>
    </submittedName>
</protein>
<dbReference type="Proteomes" id="UP000530670">
    <property type="component" value="Unassembled WGS sequence"/>
</dbReference>
<sequence>MVSLAQRLGKWCQFRFKNLTLNVPITKITNTGTLSLLFKDKDEYEMKDVDGPSGRVFVEYIMSHTYEVDYETAEEDEDMALREYKIALKAWAIGCMYNIDGLVVLASGHAVKLAELLHPVPALVATVDTPLVMEHITGIIHGIDYLTERLLQTVTRQGATDLLLLVQPPKTVGWLWATIQLMRKAHGLGLERGWYLIRETLPTLMPGLQECLPLLQEIRQLTREIEYGAPEAIDPFDDDDDAVEHAPNPFNHWIPDAKLKCGKVMRAMVRNFNSSQKIGTRNKEKPAERDNYFFTIHSISSDHLEDDKRTTSSFKHEAQHLIPDESTCSWNCPRPFSHLGVRQGV</sequence>
<organism evidence="1 2">
    <name type="scientific">Fusarium tjaetaba</name>
    <dbReference type="NCBI Taxonomy" id="1567544"/>
    <lineage>
        <taxon>Eukaryota</taxon>
        <taxon>Fungi</taxon>
        <taxon>Dikarya</taxon>
        <taxon>Ascomycota</taxon>
        <taxon>Pezizomycotina</taxon>
        <taxon>Sordariomycetes</taxon>
        <taxon>Hypocreomycetidae</taxon>
        <taxon>Hypocreales</taxon>
        <taxon>Nectriaceae</taxon>
        <taxon>Fusarium</taxon>
        <taxon>Fusarium fujikuroi species complex</taxon>
    </lineage>
</organism>
<evidence type="ECO:0000313" key="2">
    <source>
        <dbReference type="Proteomes" id="UP000530670"/>
    </source>
</evidence>
<dbReference type="OrthoDB" id="5069756at2759"/>
<evidence type="ECO:0000313" key="1">
    <source>
        <dbReference type="EMBL" id="KAF5622147.1"/>
    </source>
</evidence>